<evidence type="ECO:0000313" key="2">
    <source>
        <dbReference type="Proteomes" id="UP000593564"/>
    </source>
</evidence>
<sequence>MFLFHFARYNSAVSLWMRSCECKQQDALGLTDTKKNCMKMPRCVLFNQKDVGACSEGSCRHPKA</sequence>
<comment type="caution">
    <text evidence="1">The sequence shown here is derived from an EMBL/GenBank/DDBJ whole genome shotgun (WGS) entry which is preliminary data.</text>
</comment>
<proteinExistence type="predicted"/>
<keyword evidence="2" id="KW-1185">Reference proteome</keyword>
<organism evidence="1 2">
    <name type="scientific">Camellia sinensis</name>
    <name type="common">Tea plant</name>
    <name type="synonym">Thea sinensis</name>
    <dbReference type="NCBI Taxonomy" id="4442"/>
    <lineage>
        <taxon>Eukaryota</taxon>
        <taxon>Viridiplantae</taxon>
        <taxon>Streptophyta</taxon>
        <taxon>Embryophyta</taxon>
        <taxon>Tracheophyta</taxon>
        <taxon>Spermatophyta</taxon>
        <taxon>Magnoliopsida</taxon>
        <taxon>eudicotyledons</taxon>
        <taxon>Gunneridae</taxon>
        <taxon>Pentapetalae</taxon>
        <taxon>asterids</taxon>
        <taxon>Ericales</taxon>
        <taxon>Theaceae</taxon>
        <taxon>Camellia</taxon>
    </lineage>
</organism>
<protein>
    <submittedName>
        <fullName evidence="1">Uncharacterized protein</fullName>
    </submittedName>
</protein>
<gene>
    <name evidence="1" type="ORF">HYC85_020821</name>
</gene>
<dbReference type="EMBL" id="JACBKZ010000009">
    <property type="protein sequence ID" value="KAF5943179.1"/>
    <property type="molecule type" value="Genomic_DNA"/>
</dbReference>
<dbReference type="Proteomes" id="UP000593564">
    <property type="component" value="Unassembled WGS sequence"/>
</dbReference>
<evidence type="ECO:0000313" key="1">
    <source>
        <dbReference type="EMBL" id="KAF5943179.1"/>
    </source>
</evidence>
<reference evidence="1 2" key="2">
    <citation type="submission" date="2020-07" db="EMBL/GenBank/DDBJ databases">
        <title>Genome assembly of wild tea tree DASZ reveals pedigree and selection history of tea varieties.</title>
        <authorList>
            <person name="Zhang W."/>
        </authorList>
    </citation>
    <scope>NUCLEOTIDE SEQUENCE [LARGE SCALE GENOMIC DNA]</scope>
    <source>
        <strain evidence="2">cv. G240</strain>
        <tissue evidence="1">Leaf</tissue>
    </source>
</reference>
<name>A0A7J7GQX3_CAMSI</name>
<accession>A0A7J7GQX3</accession>
<reference evidence="2" key="1">
    <citation type="journal article" date="2020" name="Nat. Commun.">
        <title>Genome assembly of wild tea tree DASZ reveals pedigree and selection history of tea varieties.</title>
        <authorList>
            <person name="Zhang W."/>
            <person name="Zhang Y."/>
            <person name="Qiu H."/>
            <person name="Guo Y."/>
            <person name="Wan H."/>
            <person name="Zhang X."/>
            <person name="Scossa F."/>
            <person name="Alseekh S."/>
            <person name="Zhang Q."/>
            <person name="Wang P."/>
            <person name="Xu L."/>
            <person name="Schmidt M.H."/>
            <person name="Jia X."/>
            <person name="Li D."/>
            <person name="Zhu A."/>
            <person name="Guo F."/>
            <person name="Chen W."/>
            <person name="Ni D."/>
            <person name="Usadel B."/>
            <person name="Fernie A.R."/>
            <person name="Wen W."/>
        </authorList>
    </citation>
    <scope>NUCLEOTIDE SEQUENCE [LARGE SCALE GENOMIC DNA]</scope>
    <source>
        <strain evidence="2">cv. G240</strain>
    </source>
</reference>
<dbReference type="AlphaFoldDB" id="A0A7J7GQX3"/>